<feature type="transmembrane region" description="Helical" evidence="1">
    <location>
        <begin position="20"/>
        <end position="38"/>
    </location>
</feature>
<dbReference type="EMBL" id="CM001882">
    <property type="protein sequence ID" value="EOY03958.1"/>
    <property type="molecule type" value="Genomic_DNA"/>
</dbReference>
<dbReference type="InParanoid" id="A0A061EH14"/>
<sequence>MQERPFLFIPQHKNPDTNPLLCYDFSYSLLVSFLFLTVKVWGLISLHVSLTLLISYSFLIACGFCNNIQAQYQNG</sequence>
<organism evidence="2 3">
    <name type="scientific">Theobroma cacao</name>
    <name type="common">Cacao</name>
    <name type="synonym">Cocoa</name>
    <dbReference type="NCBI Taxonomy" id="3641"/>
    <lineage>
        <taxon>Eukaryota</taxon>
        <taxon>Viridiplantae</taxon>
        <taxon>Streptophyta</taxon>
        <taxon>Embryophyta</taxon>
        <taxon>Tracheophyta</taxon>
        <taxon>Spermatophyta</taxon>
        <taxon>Magnoliopsida</taxon>
        <taxon>eudicotyledons</taxon>
        <taxon>Gunneridae</taxon>
        <taxon>Pentapetalae</taxon>
        <taxon>rosids</taxon>
        <taxon>malvids</taxon>
        <taxon>Malvales</taxon>
        <taxon>Malvaceae</taxon>
        <taxon>Byttnerioideae</taxon>
        <taxon>Theobroma</taxon>
    </lineage>
</organism>
<keyword evidence="1" id="KW-0472">Membrane</keyword>
<feature type="transmembrane region" description="Helical" evidence="1">
    <location>
        <begin position="44"/>
        <end position="65"/>
    </location>
</feature>
<proteinExistence type="predicted"/>
<evidence type="ECO:0000313" key="3">
    <source>
        <dbReference type="Proteomes" id="UP000026915"/>
    </source>
</evidence>
<keyword evidence="3" id="KW-1185">Reference proteome</keyword>
<keyword evidence="1" id="KW-1133">Transmembrane helix</keyword>
<dbReference type="Proteomes" id="UP000026915">
    <property type="component" value="Chromosome 4"/>
</dbReference>
<gene>
    <name evidence="2" type="ORF">TCM_019178</name>
</gene>
<keyword evidence="1" id="KW-0812">Transmembrane</keyword>
<accession>A0A061EH14</accession>
<name>A0A061EH14_THECC</name>
<dbReference type="AlphaFoldDB" id="A0A061EH14"/>
<evidence type="ECO:0000313" key="2">
    <source>
        <dbReference type="EMBL" id="EOY03958.1"/>
    </source>
</evidence>
<dbReference type="HOGENOM" id="CLU_2676071_0_0_1"/>
<protein>
    <submittedName>
        <fullName evidence="2">Uncharacterized protein</fullName>
    </submittedName>
</protein>
<reference evidence="2 3" key="1">
    <citation type="journal article" date="2013" name="Genome Biol.">
        <title>The genome sequence of the most widely cultivated cacao type and its use to identify candidate genes regulating pod color.</title>
        <authorList>
            <person name="Motamayor J.C."/>
            <person name="Mockaitis K."/>
            <person name="Schmutz J."/>
            <person name="Haiminen N."/>
            <person name="Iii D.L."/>
            <person name="Cornejo O."/>
            <person name="Findley S.D."/>
            <person name="Zheng P."/>
            <person name="Utro F."/>
            <person name="Royaert S."/>
            <person name="Saski C."/>
            <person name="Jenkins J."/>
            <person name="Podicheti R."/>
            <person name="Zhao M."/>
            <person name="Scheffler B.E."/>
            <person name="Stack J.C."/>
            <person name="Feltus F.A."/>
            <person name="Mustiga G.M."/>
            <person name="Amores F."/>
            <person name="Phillips W."/>
            <person name="Marelli J.P."/>
            <person name="May G.D."/>
            <person name="Shapiro H."/>
            <person name="Ma J."/>
            <person name="Bustamante C.D."/>
            <person name="Schnell R.J."/>
            <person name="Main D."/>
            <person name="Gilbert D."/>
            <person name="Parida L."/>
            <person name="Kuhn D.N."/>
        </authorList>
    </citation>
    <scope>NUCLEOTIDE SEQUENCE [LARGE SCALE GENOMIC DNA]</scope>
    <source>
        <strain evidence="3">cv. Matina 1-6</strain>
    </source>
</reference>
<dbReference type="Gramene" id="EOY03958">
    <property type="protein sequence ID" value="EOY03958"/>
    <property type="gene ID" value="TCM_019178"/>
</dbReference>
<evidence type="ECO:0000256" key="1">
    <source>
        <dbReference type="SAM" id="Phobius"/>
    </source>
</evidence>